<evidence type="ECO:0000313" key="1">
    <source>
        <dbReference type="EMBL" id="OQE11655.1"/>
    </source>
</evidence>
<dbReference type="PANTHER" id="PTHR42103">
    <property type="entry name" value="ALPHA/BETA-HYDROLASES SUPERFAMILY PROTEIN"/>
    <property type="match status" value="1"/>
</dbReference>
<gene>
    <name evidence="1" type="ORF">PENVUL_c002G09692</name>
</gene>
<dbReference type="GO" id="GO:0072330">
    <property type="term" value="P:monocarboxylic acid biosynthetic process"/>
    <property type="evidence" value="ECO:0007669"/>
    <property type="project" value="UniProtKB-ARBA"/>
</dbReference>
<dbReference type="AlphaFoldDB" id="A0A1V6SCA8"/>
<name>A0A1V6SCA8_9EURO</name>
<reference evidence="2" key="1">
    <citation type="journal article" date="2017" name="Nat. Microbiol.">
        <title>Global analysis of biosynthetic gene clusters reveals vast potential of secondary metabolite production in Penicillium species.</title>
        <authorList>
            <person name="Nielsen J.C."/>
            <person name="Grijseels S."/>
            <person name="Prigent S."/>
            <person name="Ji B."/>
            <person name="Dainat J."/>
            <person name="Nielsen K.F."/>
            <person name="Frisvad J.C."/>
            <person name="Workman M."/>
            <person name="Nielsen J."/>
        </authorList>
    </citation>
    <scope>NUCLEOTIDE SEQUENCE [LARGE SCALE GENOMIC DNA]</scope>
    <source>
        <strain evidence="2">IBT 29486</strain>
    </source>
</reference>
<dbReference type="Gene3D" id="3.40.50.1820">
    <property type="entry name" value="alpha/beta hydrolase"/>
    <property type="match status" value="1"/>
</dbReference>
<keyword evidence="2" id="KW-1185">Reference proteome</keyword>
<evidence type="ECO:0000313" key="2">
    <source>
        <dbReference type="Proteomes" id="UP000191518"/>
    </source>
</evidence>
<sequence>MDLPSASFSFFLPSIYDGNKLECRVYLPLALQNIESATIWLNRGAIVAHPYATLGGCYDDPVVSVIGSELLQAGCVVGTFNFRYNHPLLTPGHSAMTKLLMKRQYSGAGDSEGRTSWTAKPELGDYVSFYGFMLQYLHFLKLALAPEDQGDSNLRKPTGEEPSSPDIRLILGGYSYGSLIASHVPTLDTMLDLFQSAPMTTSANEETPIHEIRSTAKHLAGLSLERLQRSHCLADAPDLHALMTSISYLLVSPLLPPISQFLTVFSTLSLNLKTETPKGPHIPCPRPADQQSTHHTLALFGDQDTFTSAGKLRRWADEMVHIPHSQFQSRMIDGAGHFWRENGVEMRARHALREWLCQI</sequence>
<accession>A0A1V6SCA8</accession>
<organism evidence="1 2">
    <name type="scientific">Penicillium vulpinum</name>
    <dbReference type="NCBI Taxonomy" id="29845"/>
    <lineage>
        <taxon>Eukaryota</taxon>
        <taxon>Fungi</taxon>
        <taxon>Dikarya</taxon>
        <taxon>Ascomycota</taxon>
        <taxon>Pezizomycotina</taxon>
        <taxon>Eurotiomycetes</taxon>
        <taxon>Eurotiomycetidae</taxon>
        <taxon>Eurotiales</taxon>
        <taxon>Aspergillaceae</taxon>
        <taxon>Penicillium</taxon>
    </lineage>
</organism>
<dbReference type="SUPFAM" id="SSF53474">
    <property type="entry name" value="alpha/beta-Hydrolases"/>
    <property type="match status" value="1"/>
</dbReference>
<proteinExistence type="predicted"/>
<dbReference type="Proteomes" id="UP000191518">
    <property type="component" value="Unassembled WGS sequence"/>
</dbReference>
<protein>
    <recommendedName>
        <fullName evidence="3">AB hydrolase-1 domain-containing protein</fullName>
    </recommendedName>
</protein>
<dbReference type="STRING" id="29845.A0A1V6SCA8"/>
<dbReference type="EMBL" id="MDYP01000002">
    <property type="protein sequence ID" value="OQE11655.1"/>
    <property type="molecule type" value="Genomic_DNA"/>
</dbReference>
<dbReference type="PANTHER" id="PTHR42103:SF2">
    <property type="entry name" value="AB HYDROLASE-1 DOMAIN-CONTAINING PROTEIN"/>
    <property type="match status" value="1"/>
</dbReference>
<dbReference type="InterPro" id="IPR029058">
    <property type="entry name" value="AB_hydrolase_fold"/>
</dbReference>
<comment type="caution">
    <text evidence="1">The sequence shown here is derived from an EMBL/GenBank/DDBJ whole genome shotgun (WGS) entry which is preliminary data.</text>
</comment>
<dbReference type="GO" id="GO:0017000">
    <property type="term" value="P:antibiotic biosynthetic process"/>
    <property type="evidence" value="ECO:0007669"/>
    <property type="project" value="UniProtKB-ARBA"/>
</dbReference>
<dbReference type="OrthoDB" id="10260961at2759"/>
<evidence type="ECO:0008006" key="3">
    <source>
        <dbReference type="Google" id="ProtNLM"/>
    </source>
</evidence>